<dbReference type="EMBL" id="CP007140">
    <property type="protein sequence ID" value="AJC72781.1"/>
    <property type="molecule type" value="Genomic_DNA"/>
</dbReference>
<dbReference type="OrthoDB" id="103496at2157"/>
<dbReference type="KEGG" id="tgy:X802_08355"/>
<dbReference type="Proteomes" id="UP000062043">
    <property type="component" value="Chromosome"/>
</dbReference>
<sequence>MTEGSAVQSGGRWGYPADPREWVKWLAGALPAAELIEESEIPVVDINSIKDILNKLRQELEKIPLEELLDKFLSVVPDTATEESYREAIKKLERVYKEMFPVEFKMLEKFREHSTLEDKRKVWEEIYRPIAVNLAEGFASESAKLWDYAFSKENISAEELEELDLINRWLFLLTKVFAISSRLDDMEKSVELSRFGIVLYLRGLKVLYETPGISIDTAKQMLRRDFELIIRKILESGYEFQKADDYLLYEVLEE</sequence>
<dbReference type="AlphaFoldDB" id="A0A0X1KNA6"/>
<evidence type="ECO:0000313" key="2">
    <source>
        <dbReference type="Proteomes" id="UP000062043"/>
    </source>
</evidence>
<evidence type="ECO:0000313" key="1">
    <source>
        <dbReference type="EMBL" id="AJC72781.1"/>
    </source>
</evidence>
<dbReference type="PATRIC" id="fig|1432656.3.peg.1627"/>
<accession>A0A0X1KNA6</accession>
<dbReference type="STRING" id="1432656.X802_08355"/>
<proteinExistence type="predicted"/>
<organism evidence="1 2">
    <name type="scientific">Thermococcus guaymasensis DSM 11113</name>
    <dbReference type="NCBI Taxonomy" id="1432656"/>
    <lineage>
        <taxon>Archaea</taxon>
        <taxon>Methanobacteriati</taxon>
        <taxon>Methanobacteriota</taxon>
        <taxon>Thermococci</taxon>
        <taxon>Thermococcales</taxon>
        <taxon>Thermococcaceae</taxon>
        <taxon>Thermococcus</taxon>
    </lineage>
</organism>
<protein>
    <submittedName>
        <fullName evidence="1">Uncharacterized protein</fullName>
    </submittedName>
</protein>
<dbReference type="GeneID" id="27135665"/>
<keyword evidence="2" id="KW-1185">Reference proteome</keyword>
<name>A0A0X1KNA6_9EURY</name>
<reference evidence="1 2" key="1">
    <citation type="submission" date="2014-01" db="EMBL/GenBank/DDBJ databases">
        <title>Genome sequencing of Thermococcus guaymasensis.</title>
        <authorList>
            <person name="Zhang X."/>
            <person name="Alvare G."/>
            <person name="Fristensky B."/>
            <person name="Chen L."/>
            <person name="Suen T."/>
            <person name="Chen Q."/>
            <person name="Ma K."/>
        </authorList>
    </citation>
    <scope>NUCLEOTIDE SEQUENCE [LARGE SCALE GENOMIC DNA]</scope>
    <source>
        <strain evidence="1 2">DSM 11113</strain>
    </source>
</reference>
<dbReference type="RefSeq" id="WP_062372710.1">
    <property type="nucleotide sequence ID" value="NZ_CP007140.1"/>
</dbReference>
<gene>
    <name evidence="1" type="ORF">X802_08355</name>
</gene>